<accession>A0A0A9DHM4</accession>
<reference evidence="2" key="2">
    <citation type="journal article" date="2015" name="Data Brief">
        <title>Shoot transcriptome of the giant reed, Arundo donax.</title>
        <authorList>
            <person name="Barrero R.A."/>
            <person name="Guerrero F.D."/>
            <person name="Moolhuijzen P."/>
            <person name="Goolsby J.A."/>
            <person name="Tidwell J."/>
            <person name="Bellgard S.E."/>
            <person name="Bellgard M.I."/>
        </authorList>
    </citation>
    <scope>NUCLEOTIDE SEQUENCE</scope>
    <source>
        <tissue evidence="2">Shoot tissue taken approximately 20 cm above the soil surface</tissue>
    </source>
</reference>
<proteinExistence type="predicted"/>
<feature type="region of interest" description="Disordered" evidence="1">
    <location>
        <begin position="36"/>
        <end position="69"/>
    </location>
</feature>
<evidence type="ECO:0000256" key="1">
    <source>
        <dbReference type="SAM" id="MobiDB-lite"/>
    </source>
</evidence>
<name>A0A0A9DHM4_ARUDO</name>
<sequence length="150" mass="16726">MSFFHLCRQQSCGRSPSRAGQAQACFFLPHWQQSTATSHRDPDAVPPCSGHPQPPQPSSTKPSRATQAWQQQMAAQLPISLLLLGSLSKADSAAQEVNSGRPEHRAPRGAILRRMRCGAAAEIERWMEEARRTTRGQNSFFQVQCIFPYH</sequence>
<organism evidence="2">
    <name type="scientific">Arundo donax</name>
    <name type="common">Giant reed</name>
    <name type="synonym">Donax arundinaceus</name>
    <dbReference type="NCBI Taxonomy" id="35708"/>
    <lineage>
        <taxon>Eukaryota</taxon>
        <taxon>Viridiplantae</taxon>
        <taxon>Streptophyta</taxon>
        <taxon>Embryophyta</taxon>
        <taxon>Tracheophyta</taxon>
        <taxon>Spermatophyta</taxon>
        <taxon>Magnoliopsida</taxon>
        <taxon>Liliopsida</taxon>
        <taxon>Poales</taxon>
        <taxon>Poaceae</taxon>
        <taxon>PACMAD clade</taxon>
        <taxon>Arundinoideae</taxon>
        <taxon>Arundineae</taxon>
        <taxon>Arundo</taxon>
    </lineage>
</organism>
<dbReference type="EMBL" id="GBRH01209826">
    <property type="protein sequence ID" value="JAD88069.1"/>
    <property type="molecule type" value="Transcribed_RNA"/>
</dbReference>
<protein>
    <submittedName>
        <fullName evidence="2">Uncharacterized protein</fullName>
    </submittedName>
</protein>
<dbReference type="AlphaFoldDB" id="A0A0A9DHM4"/>
<evidence type="ECO:0000313" key="2">
    <source>
        <dbReference type="EMBL" id="JAD88069.1"/>
    </source>
</evidence>
<reference evidence="2" key="1">
    <citation type="submission" date="2014-09" db="EMBL/GenBank/DDBJ databases">
        <authorList>
            <person name="Magalhaes I.L.F."/>
            <person name="Oliveira U."/>
            <person name="Santos F.R."/>
            <person name="Vidigal T.H.D.A."/>
            <person name="Brescovit A.D."/>
            <person name="Santos A.J."/>
        </authorList>
    </citation>
    <scope>NUCLEOTIDE SEQUENCE</scope>
    <source>
        <tissue evidence="2">Shoot tissue taken approximately 20 cm above the soil surface</tissue>
    </source>
</reference>